<accession>A0AAN4Z5B6</accession>
<name>A0AAN4Z5B6_9BILA</name>
<feature type="non-terminal residue" evidence="1">
    <location>
        <position position="1"/>
    </location>
</feature>
<feature type="non-terminal residue" evidence="1">
    <location>
        <position position="129"/>
    </location>
</feature>
<protein>
    <submittedName>
        <fullName evidence="1">Uncharacterized protein</fullName>
    </submittedName>
</protein>
<dbReference type="AlphaFoldDB" id="A0AAN4Z5B6"/>
<evidence type="ECO:0000313" key="2">
    <source>
        <dbReference type="Proteomes" id="UP001328107"/>
    </source>
</evidence>
<reference evidence="2" key="1">
    <citation type="submission" date="2022-10" db="EMBL/GenBank/DDBJ databases">
        <title>Genome assembly of Pristionchus species.</title>
        <authorList>
            <person name="Yoshida K."/>
            <person name="Sommer R.J."/>
        </authorList>
    </citation>
    <scope>NUCLEOTIDE SEQUENCE [LARGE SCALE GENOMIC DNA]</scope>
    <source>
        <strain evidence="2">RS5460</strain>
    </source>
</reference>
<evidence type="ECO:0000313" key="1">
    <source>
        <dbReference type="EMBL" id="GMR31510.1"/>
    </source>
</evidence>
<comment type="caution">
    <text evidence="1">The sequence shown here is derived from an EMBL/GenBank/DDBJ whole genome shotgun (WGS) entry which is preliminary data.</text>
</comment>
<dbReference type="Proteomes" id="UP001328107">
    <property type="component" value="Unassembled WGS sequence"/>
</dbReference>
<organism evidence="1 2">
    <name type="scientific">Pristionchus mayeri</name>
    <dbReference type="NCBI Taxonomy" id="1317129"/>
    <lineage>
        <taxon>Eukaryota</taxon>
        <taxon>Metazoa</taxon>
        <taxon>Ecdysozoa</taxon>
        <taxon>Nematoda</taxon>
        <taxon>Chromadorea</taxon>
        <taxon>Rhabditida</taxon>
        <taxon>Rhabditina</taxon>
        <taxon>Diplogasteromorpha</taxon>
        <taxon>Diplogasteroidea</taxon>
        <taxon>Neodiplogasteridae</taxon>
        <taxon>Pristionchus</taxon>
    </lineage>
</organism>
<dbReference type="EMBL" id="BTRK01000001">
    <property type="protein sequence ID" value="GMR31510.1"/>
    <property type="molecule type" value="Genomic_DNA"/>
</dbReference>
<gene>
    <name evidence="1" type="ORF">PMAYCL1PPCAC_01705</name>
</gene>
<keyword evidence="2" id="KW-1185">Reference proteome</keyword>
<proteinExistence type="predicted"/>
<sequence>RLHSRRTKSLSILIDRLEVHIHLVRHITLRCLVEEVERSDLVVVVFDERLPVECFPVFSLRPLQCDRVFLRVSNGEEDRRALMHVDAVGDNVGSLGTQLKESSLEDLDDPGCLEDGLALVQYVEHLTDH</sequence>